<dbReference type="InterPro" id="IPR041588">
    <property type="entry name" value="Integrase_H2C2"/>
</dbReference>
<reference evidence="3" key="1">
    <citation type="submission" date="2021-03" db="EMBL/GenBank/DDBJ databases">
        <title>Draft genome sequence of rust myrtle Austropuccinia psidii MF-1, a brazilian biotype.</title>
        <authorList>
            <person name="Quecine M.C."/>
            <person name="Pachon D.M.R."/>
            <person name="Bonatelli M.L."/>
            <person name="Correr F.H."/>
            <person name="Franceschini L.M."/>
            <person name="Leite T.F."/>
            <person name="Margarido G.R.A."/>
            <person name="Almeida C.A."/>
            <person name="Ferrarezi J.A."/>
            <person name="Labate C.A."/>
        </authorList>
    </citation>
    <scope>NUCLEOTIDE SEQUENCE</scope>
    <source>
        <strain evidence="3">MF-1</strain>
    </source>
</reference>
<proteinExistence type="predicted"/>
<accession>A0A9Q3KPI5</accession>
<feature type="domain" description="Integrase zinc-binding" evidence="2">
    <location>
        <begin position="86"/>
        <end position="142"/>
    </location>
</feature>
<protein>
    <recommendedName>
        <fullName evidence="2">Integrase zinc-binding domain-containing protein</fullName>
    </recommendedName>
</protein>
<sequence>MEIDRKKNFRFSEEAPGSGTPDTNQSEPEAKKTPILAKSSSEFKNEFVNSVIKTYAKHKNSSILLQLLQQNYRSPELESHSLTVIDRDHIPLILQEFLDCPYMGHMSEDRTKERVVSTDWWPQWEQEFSEYINTFERVQKANRKHGKKYGLLKHIEEPRHP</sequence>
<comment type="caution">
    <text evidence="3">The sequence shown here is derived from an EMBL/GenBank/DDBJ whole genome shotgun (WGS) entry which is preliminary data.</text>
</comment>
<dbReference type="Proteomes" id="UP000765509">
    <property type="component" value="Unassembled WGS sequence"/>
</dbReference>
<evidence type="ECO:0000259" key="2">
    <source>
        <dbReference type="Pfam" id="PF17921"/>
    </source>
</evidence>
<evidence type="ECO:0000313" key="4">
    <source>
        <dbReference type="Proteomes" id="UP000765509"/>
    </source>
</evidence>
<evidence type="ECO:0000313" key="3">
    <source>
        <dbReference type="EMBL" id="MBW0582880.1"/>
    </source>
</evidence>
<evidence type="ECO:0000256" key="1">
    <source>
        <dbReference type="SAM" id="MobiDB-lite"/>
    </source>
</evidence>
<dbReference type="Pfam" id="PF17921">
    <property type="entry name" value="Integrase_H2C2"/>
    <property type="match status" value="1"/>
</dbReference>
<gene>
    <name evidence="3" type="ORF">O181_122595</name>
</gene>
<dbReference type="EMBL" id="AVOT02113671">
    <property type="protein sequence ID" value="MBW0582880.1"/>
    <property type="molecule type" value="Genomic_DNA"/>
</dbReference>
<dbReference type="Gene3D" id="1.10.340.70">
    <property type="match status" value="1"/>
</dbReference>
<feature type="compositionally biased region" description="Basic and acidic residues" evidence="1">
    <location>
        <begin position="1"/>
        <end position="13"/>
    </location>
</feature>
<name>A0A9Q3KPI5_9BASI</name>
<keyword evidence="4" id="KW-1185">Reference proteome</keyword>
<feature type="region of interest" description="Disordered" evidence="1">
    <location>
        <begin position="1"/>
        <end position="37"/>
    </location>
</feature>
<organism evidence="3 4">
    <name type="scientific">Austropuccinia psidii MF-1</name>
    <dbReference type="NCBI Taxonomy" id="1389203"/>
    <lineage>
        <taxon>Eukaryota</taxon>
        <taxon>Fungi</taxon>
        <taxon>Dikarya</taxon>
        <taxon>Basidiomycota</taxon>
        <taxon>Pucciniomycotina</taxon>
        <taxon>Pucciniomycetes</taxon>
        <taxon>Pucciniales</taxon>
        <taxon>Sphaerophragmiaceae</taxon>
        <taxon>Austropuccinia</taxon>
    </lineage>
</organism>
<dbReference type="AlphaFoldDB" id="A0A9Q3KPI5"/>